<gene>
    <name evidence="2" type="ORF">SPHI_13140</name>
</gene>
<keyword evidence="1" id="KW-0812">Transmembrane</keyword>
<keyword evidence="3" id="KW-1185">Reference proteome</keyword>
<dbReference type="RefSeq" id="WP_076744080.1">
    <property type="nucleotide sequence ID" value="NZ_MPSB01000004.1"/>
</dbReference>
<name>A0A1V2EWH5_9SPHN</name>
<proteinExistence type="predicted"/>
<evidence type="ECO:0000313" key="3">
    <source>
        <dbReference type="Proteomes" id="UP000188729"/>
    </source>
</evidence>
<accession>A0A1V2EWH5</accession>
<dbReference type="AlphaFoldDB" id="A0A1V2EWH5"/>
<protein>
    <submittedName>
        <fullName evidence="2">Uncharacterized protein</fullName>
    </submittedName>
</protein>
<organism evidence="2 3">
    <name type="scientific">Sphingomonas jeddahensis</name>
    <dbReference type="NCBI Taxonomy" id="1915074"/>
    <lineage>
        <taxon>Bacteria</taxon>
        <taxon>Pseudomonadati</taxon>
        <taxon>Pseudomonadota</taxon>
        <taxon>Alphaproteobacteria</taxon>
        <taxon>Sphingomonadales</taxon>
        <taxon>Sphingomonadaceae</taxon>
        <taxon>Sphingomonas</taxon>
    </lineage>
</organism>
<dbReference type="Proteomes" id="UP000188729">
    <property type="component" value="Unassembled WGS sequence"/>
</dbReference>
<sequence length="79" mass="8294">MTEEVNSSIAPGVLPDMAPQHRARATIRIGKHGRLTARLDITSIGLLAVGALVSSILLSTTVLVRASVREGAQAKAIQH</sequence>
<reference evidence="2 3" key="1">
    <citation type="submission" date="2016-11" db="EMBL/GenBank/DDBJ databases">
        <title>Genome sequence of Sphingomonas jeddahensis G39.</title>
        <authorList>
            <person name="Poehlein A."/>
            <person name="Wuebbeler J.H."/>
            <person name="Steinbuechel A."/>
            <person name="Daniel R."/>
        </authorList>
    </citation>
    <scope>NUCLEOTIDE SEQUENCE [LARGE SCALE GENOMIC DNA]</scope>
    <source>
        <strain evidence="2 3">G39</strain>
    </source>
</reference>
<keyword evidence="1" id="KW-0472">Membrane</keyword>
<feature type="transmembrane region" description="Helical" evidence="1">
    <location>
        <begin position="41"/>
        <end position="64"/>
    </location>
</feature>
<evidence type="ECO:0000313" key="2">
    <source>
        <dbReference type="EMBL" id="ONF96529.1"/>
    </source>
</evidence>
<comment type="caution">
    <text evidence="2">The sequence shown here is derived from an EMBL/GenBank/DDBJ whole genome shotgun (WGS) entry which is preliminary data.</text>
</comment>
<dbReference type="EMBL" id="MPSB01000004">
    <property type="protein sequence ID" value="ONF96529.1"/>
    <property type="molecule type" value="Genomic_DNA"/>
</dbReference>
<evidence type="ECO:0000256" key="1">
    <source>
        <dbReference type="SAM" id="Phobius"/>
    </source>
</evidence>
<keyword evidence="1" id="KW-1133">Transmembrane helix</keyword>
<dbReference type="STRING" id="1915074.SPHI_13140"/>